<evidence type="ECO:0000313" key="2">
    <source>
        <dbReference type="Proteomes" id="UP001529369"/>
    </source>
</evidence>
<dbReference type="EMBL" id="JAUFPN010000206">
    <property type="protein sequence ID" value="MDN3568298.1"/>
    <property type="molecule type" value="Genomic_DNA"/>
</dbReference>
<gene>
    <name evidence="1" type="ORF">QWZ14_28300</name>
</gene>
<accession>A0ABT8AEQ2</accession>
<dbReference type="RefSeq" id="WP_290320406.1">
    <property type="nucleotide sequence ID" value="NZ_JAUFPN010000206.1"/>
</dbReference>
<keyword evidence="2" id="KW-1185">Reference proteome</keyword>
<proteinExistence type="predicted"/>
<sequence length="113" mass="11747">MASHSPRSGGPVVRIDRPVSTEAGAAAPEIMPAIDALQAVGDGLKQDRLDAAWVELDNAELELRCQDGRAMSPQPALGKALDAVGRARESLGVAEVGRAAADIAQAIQALRRL</sequence>
<evidence type="ECO:0000313" key="1">
    <source>
        <dbReference type="EMBL" id="MDN3568298.1"/>
    </source>
</evidence>
<dbReference type="Proteomes" id="UP001529369">
    <property type="component" value="Unassembled WGS sequence"/>
</dbReference>
<reference evidence="2" key="1">
    <citation type="journal article" date="2019" name="Int. J. Syst. Evol. Microbiol.">
        <title>The Global Catalogue of Microorganisms (GCM) 10K type strain sequencing project: providing services to taxonomists for standard genome sequencing and annotation.</title>
        <authorList>
            <consortium name="The Broad Institute Genomics Platform"/>
            <consortium name="The Broad Institute Genome Sequencing Center for Infectious Disease"/>
            <person name="Wu L."/>
            <person name="Ma J."/>
        </authorList>
    </citation>
    <scope>NUCLEOTIDE SEQUENCE [LARGE SCALE GENOMIC DNA]</scope>
    <source>
        <strain evidence="2">CECT 7131</strain>
    </source>
</reference>
<protein>
    <submittedName>
        <fullName evidence="1">Uncharacterized protein</fullName>
    </submittedName>
</protein>
<name>A0ABT8AEQ2_9PROT</name>
<organism evidence="1 2">
    <name type="scientific">Paeniroseomonas aquatica</name>
    <dbReference type="NCBI Taxonomy" id="373043"/>
    <lineage>
        <taxon>Bacteria</taxon>
        <taxon>Pseudomonadati</taxon>
        <taxon>Pseudomonadota</taxon>
        <taxon>Alphaproteobacteria</taxon>
        <taxon>Acetobacterales</taxon>
        <taxon>Acetobacteraceae</taxon>
        <taxon>Paeniroseomonas</taxon>
    </lineage>
</organism>
<comment type="caution">
    <text evidence="1">The sequence shown here is derived from an EMBL/GenBank/DDBJ whole genome shotgun (WGS) entry which is preliminary data.</text>
</comment>